<evidence type="ECO:0000313" key="1">
    <source>
        <dbReference type="EMBL" id="TQK76885.1"/>
    </source>
</evidence>
<dbReference type="PANTHER" id="PTHR33361">
    <property type="entry name" value="GLR0591 PROTEIN"/>
    <property type="match status" value="1"/>
</dbReference>
<gene>
    <name evidence="1" type="ORF">FB389_1585</name>
</gene>
<proteinExistence type="predicted"/>
<name>A0A542SQL4_9MICO</name>
<dbReference type="Proteomes" id="UP000316181">
    <property type="component" value="Unassembled WGS sequence"/>
</dbReference>
<dbReference type="PANTHER" id="PTHR33361:SF2">
    <property type="entry name" value="DUF885 DOMAIN-CONTAINING PROTEIN"/>
    <property type="match status" value="1"/>
</dbReference>
<protein>
    <submittedName>
        <fullName evidence="1">Uncharacterized protein (DUF885 family)</fullName>
    </submittedName>
</protein>
<accession>A0A542SQL4</accession>
<organism evidence="1 2">
    <name type="scientific">Rarobacter incanus</name>
    <dbReference type="NCBI Taxonomy" id="153494"/>
    <lineage>
        <taxon>Bacteria</taxon>
        <taxon>Bacillati</taxon>
        <taxon>Actinomycetota</taxon>
        <taxon>Actinomycetes</taxon>
        <taxon>Micrococcales</taxon>
        <taxon>Rarobacteraceae</taxon>
        <taxon>Rarobacter</taxon>
    </lineage>
</organism>
<comment type="caution">
    <text evidence="1">The sequence shown here is derived from an EMBL/GenBank/DDBJ whole genome shotgun (WGS) entry which is preliminary data.</text>
</comment>
<dbReference type="AlphaFoldDB" id="A0A542SQL4"/>
<dbReference type="InterPro" id="IPR010281">
    <property type="entry name" value="DUF885"/>
</dbReference>
<evidence type="ECO:0000313" key="2">
    <source>
        <dbReference type="Proteomes" id="UP000316181"/>
    </source>
</evidence>
<dbReference type="Pfam" id="PF05960">
    <property type="entry name" value="DUF885"/>
    <property type="match status" value="1"/>
</dbReference>
<dbReference type="EMBL" id="VFNV01000001">
    <property type="protein sequence ID" value="TQK76885.1"/>
    <property type="molecule type" value="Genomic_DNA"/>
</dbReference>
<reference evidence="1 2" key="1">
    <citation type="submission" date="2019-06" db="EMBL/GenBank/DDBJ databases">
        <title>Sequencing the genomes of 1000 actinobacteria strains.</title>
        <authorList>
            <person name="Klenk H.-P."/>
        </authorList>
    </citation>
    <scope>NUCLEOTIDE SEQUENCE [LARGE SCALE GENOMIC DNA]</scope>
    <source>
        <strain evidence="1 2">DSM 10596</strain>
    </source>
</reference>
<sequence length="595" mass="66284">MSECVYPLDAVRARAGAGRSSVAKTFVTGQYYPGDMTDNDAAGREQSAIDLIAEKWLDTVVTLFPETGTYTGIDPLPDQHADFGPEGTQRYLDAAKATLLELHDARPRDDVDRITKFDLAEQIGLEIESYEAGFHLRDLNVLASPAQDIRMVYDLMPTATEDDWAVISRRLSNVGPSIRSYIETLRIGIARGVTPAIRQVNAVADLVQTYGGPNGLFAAMVGEEKTAPAHIPESLRADLQQNAARAARAYEEFTEFLRTDLAPNATADDAIGRELYSIASRKFLGTRIDLDETYEWGIEELARMVAEQEAVARRIDPSRSLENVIEFLDADPRRKLHGKDALQAWMQETADKAVADLRGTHFDIPGPVQKIECMIASTDDGGIYYTGPSDDFSRPGRMWWSVPPGVEDFATWRELTTVFHEGVPGHHLQIGQAVYNRAELNAWRRLLAGTSGHAEGWALYAERLMQDLGYLSDDADLLGMLDGQRMRAARVVLDIGVHTGKPNLDGTGAWTFEWALDFFRKHVHMNDEFIKFEVNRYFGWPGQAPSYKVGQRVWEQIRDEARAREGASFDLKSFHTRALNVGSVGLDTLRMALLG</sequence>
<keyword evidence="2" id="KW-1185">Reference proteome</keyword>